<evidence type="ECO:0000313" key="3">
    <source>
        <dbReference type="EMBL" id="SPF47404.1"/>
    </source>
</evidence>
<evidence type="ECO:0000256" key="1">
    <source>
        <dbReference type="SAM" id="MobiDB-lite"/>
    </source>
</evidence>
<keyword evidence="2" id="KW-0732">Signal</keyword>
<evidence type="ECO:0000256" key="2">
    <source>
        <dbReference type="SAM" id="SignalP"/>
    </source>
</evidence>
<name>A0A2U3L666_9BACT</name>
<feature type="region of interest" description="Disordered" evidence="1">
    <location>
        <begin position="118"/>
        <end position="148"/>
    </location>
</feature>
<protein>
    <submittedName>
        <fullName evidence="3">Uncharacterized protein</fullName>
    </submittedName>
</protein>
<gene>
    <name evidence="3" type="ORF">SBA1_740018</name>
</gene>
<feature type="chain" id="PRO_5015576632" evidence="2">
    <location>
        <begin position="20"/>
        <end position="186"/>
    </location>
</feature>
<dbReference type="EMBL" id="OMOD01000171">
    <property type="protein sequence ID" value="SPF47404.1"/>
    <property type="molecule type" value="Genomic_DNA"/>
</dbReference>
<dbReference type="Proteomes" id="UP000238701">
    <property type="component" value="Unassembled WGS sequence"/>
</dbReference>
<proteinExistence type="predicted"/>
<reference evidence="4" key="1">
    <citation type="submission" date="2018-02" db="EMBL/GenBank/DDBJ databases">
        <authorList>
            <person name="Hausmann B."/>
        </authorList>
    </citation>
    <scope>NUCLEOTIDE SEQUENCE [LARGE SCALE GENOMIC DNA]</scope>
    <source>
        <strain evidence="4">Peat soil MAG SbA1</strain>
    </source>
</reference>
<accession>A0A2U3L666</accession>
<sequence length="186" mass="20278">MTRQLTLALCLTLALPALARQSDTQDKSFDVRSSIGDLHVGKDADAQKAGLPLYPGARPKHEEDADPLNFAILTESLGLKLVVAKYESDDAPAKVIAFYRDKLRKYGKVIECHSQKHGGDVEVHGDDKDSKGSRELTCDNNSGPVTELKVGTEDNQHVVAVEPGDKGKGSAFDIVYLYNREKQGDI</sequence>
<dbReference type="AlphaFoldDB" id="A0A2U3L666"/>
<feature type="compositionally biased region" description="Basic and acidic residues" evidence="1">
    <location>
        <begin position="118"/>
        <end position="137"/>
    </location>
</feature>
<feature type="signal peptide" evidence="2">
    <location>
        <begin position="1"/>
        <end position="19"/>
    </location>
</feature>
<dbReference type="OrthoDB" id="119905at2"/>
<evidence type="ECO:0000313" key="4">
    <source>
        <dbReference type="Proteomes" id="UP000238701"/>
    </source>
</evidence>
<organism evidence="3 4">
    <name type="scientific">Candidatus Sulfotelmatobacter kueseliae</name>
    <dbReference type="NCBI Taxonomy" id="2042962"/>
    <lineage>
        <taxon>Bacteria</taxon>
        <taxon>Pseudomonadati</taxon>
        <taxon>Acidobacteriota</taxon>
        <taxon>Terriglobia</taxon>
        <taxon>Terriglobales</taxon>
        <taxon>Candidatus Korobacteraceae</taxon>
        <taxon>Candidatus Sulfotelmatobacter</taxon>
    </lineage>
</organism>